<keyword evidence="4" id="KW-0479">Metal-binding</keyword>
<dbReference type="PANTHER" id="PTHR11905">
    <property type="entry name" value="ADAM A DISINTEGRIN AND METALLOPROTEASE DOMAIN"/>
    <property type="match status" value="1"/>
</dbReference>
<dbReference type="GO" id="GO:0046872">
    <property type="term" value="F:metal ion binding"/>
    <property type="evidence" value="ECO:0007669"/>
    <property type="project" value="UniProtKB-KW"/>
</dbReference>
<keyword evidence="6" id="KW-1133">Transmembrane helix</keyword>
<keyword evidence="6" id="KW-0812">Transmembrane</keyword>
<dbReference type="InterPro" id="IPR024079">
    <property type="entry name" value="MetalloPept_cat_dom_sf"/>
</dbReference>
<dbReference type="PROSITE" id="PS50215">
    <property type="entry name" value="ADAM_MEPRO"/>
    <property type="match status" value="1"/>
</dbReference>
<dbReference type="OrthoDB" id="5951731at2759"/>
<comment type="caution">
    <text evidence="4">Lacks conserved residue(s) required for the propagation of feature annotation.</text>
</comment>
<dbReference type="SUPFAM" id="SSF57552">
    <property type="entry name" value="Blood coagulation inhibitor (disintegrin)"/>
    <property type="match status" value="1"/>
</dbReference>
<dbReference type="InterPro" id="IPR001590">
    <property type="entry name" value="Peptidase_M12B"/>
</dbReference>
<dbReference type="Proteomes" id="UP000185944">
    <property type="component" value="Unassembled WGS sequence"/>
</dbReference>
<reference evidence="9 10" key="1">
    <citation type="submission" date="2016-02" db="EMBL/GenBank/DDBJ databases">
        <title>Discovery of a natural microsporidian pathogen with a broad tissue tropism in Caenorhabditis elegans.</title>
        <authorList>
            <person name="Luallen R.J."/>
            <person name="Reinke A.W."/>
            <person name="Tong L."/>
            <person name="Botts M.R."/>
            <person name="Felix M.-A."/>
            <person name="Troemel E.R."/>
        </authorList>
    </citation>
    <scope>NUCLEOTIDE SEQUENCE [LARGE SCALE GENOMIC DNA]</scope>
    <source>
        <strain evidence="9 10">JUm2807</strain>
    </source>
</reference>
<keyword evidence="1" id="KW-1015">Disulfide bond</keyword>
<feature type="region of interest" description="Disordered" evidence="5">
    <location>
        <begin position="323"/>
        <end position="355"/>
    </location>
</feature>
<dbReference type="Gene3D" id="4.10.70.10">
    <property type="entry name" value="Disintegrin domain"/>
    <property type="match status" value="1"/>
</dbReference>
<dbReference type="FunFam" id="4.10.70.10:FF:000003">
    <property type="entry name" value="Disintegrin and metalloproteinase domain-containing protein 17"/>
    <property type="match status" value="1"/>
</dbReference>
<gene>
    <name evidence="9" type="ORF">NEDG_01216</name>
</gene>
<evidence type="ECO:0000256" key="1">
    <source>
        <dbReference type="ARBA" id="ARBA00023157"/>
    </source>
</evidence>
<evidence type="ECO:0000313" key="9">
    <source>
        <dbReference type="EMBL" id="OAG29077.1"/>
    </source>
</evidence>
<proteinExistence type="predicted"/>
<dbReference type="GO" id="GO:0006508">
    <property type="term" value="P:proteolysis"/>
    <property type="evidence" value="ECO:0007669"/>
    <property type="project" value="InterPro"/>
</dbReference>
<keyword evidence="10" id="KW-1185">Reference proteome</keyword>
<sequence length="803" mass="88460">MGAVLSYYIDEQYVESAVDVTLCEDKGMRTFLSFTLDGVEYSAVIEREIEQRFSLESYVTLTSVYSKKHQYLGRSARVERADIIQQLKGWFLREVSTGLLSGVIIDGDTVIHIKPKRLINPRCRRNDLIAFKAANPTANMECSILLDPDTTKAPAVETQEMASPDLTEDILEVEYLDAMKDYFGNRPEPLPAPELPLMQRLKTGIPSLLNQLFFWWRPISVSQAPLPFGDIPEETTKEASQRLRREIKQVELSQALSRTHPSKQAKCTSCNARSLGFGSRPAPKPAPVPVPGTSTDTPEHTDTSTDTPEHMTIYEFLTRTLPLGQSTLKPSPNPSPSNEVLAEQGPSKRGRARKAYVKPKLVPREPDTIQKGDGSFLGIPFFSKVKEISRSGRRNSTAPEHPVEKKAIPIAVALDSSFISKNGSVKSAMMFALETVNLASKIYEKAFNTQIYVTDVIIDRESRWFNSTGDLSRKLLQFTDYIKHKNKKCLIYHLFTGNKVNQKVGLAWVDVVGNNSKRNASASVLYQNQFITLAHEMAHNFGLVHDCDEASCKEASPTNYPCHPCHGCDCQGAYIMSRKSKQTLLSFSPSSHREMTAALLYLSTDLPRAEDVIMPYAVCGNGIAEKGEECDAGPFGDKCCTPLCKLRPGAECSDANNKCCKDCKILPRGTLCRGALNECQYDAICDGVSAQCPAQQFLPNRKKCASGFCAGGVCTSKDVQCVMAGDRAGIVSATPSHNGCQMSCVNLDGQSVLLKGKYFTNGTPCGWRGVCTKGYCEKDLRVAAMSFLVFLIGVFLLLSLVVG</sequence>
<feature type="binding site" evidence="4">
    <location>
        <position position="535"/>
    </location>
    <ligand>
        <name>Zn(2+)</name>
        <dbReference type="ChEBI" id="CHEBI:29105"/>
        <note>catalytic</note>
    </ligand>
</feature>
<evidence type="ECO:0000256" key="2">
    <source>
        <dbReference type="ARBA" id="ARBA00056552"/>
    </source>
</evidence>
<dbReference type="STRING" id="1805483.A0A177EAW1"/>
<keyword evidence="6" id="KW-0472">Membrane</keyword>
<dbReference type="RefSeq" id="XP_067543822.1">
    <property type="nucleotide sequence ID" value="XM_067688634.1"/>
</dbReference>
<evidence type="ECO:0000256" key="6">
    <source>
        <dbReference type="SAM" id="Phobius"/>
    </source>
</evidence>
<dbReference type="SMART" id="SM00050">
    <property type="entry name" value="DISIN"/>
    <property type="match status" value="1"/>
</dbReference>
<evidence type="ECO:0000256" key="3">
    <source>
        <dbReference type="ARBA" id="ARBA00074021"/>
    </source>
</evidence>
<feature type="transmembrane region" description="Helical" evidence="6">
    <location>
        <begin position="782"/>
        <end position="802"/>
    </location>
</feature>
<dbReference type="PANTHER" id="PTHR11905:SF159">
    <property type="entry name" value="ADAM METALLOPROTEASE"/>
    <property type="match status" value="1"/>
</dbReference>
<dbReference type="GO" id="GO:0004222">
    <property type="term" value="F:metalloendopeptidase activity"/>
    <property type="evidence" value="ECO:0007669"/>
    <property type="project" value="InterPro"/>
</dbReference>
<protein>
    <recommendedName>
        <fullName evidence="3">Disintegrin and metalloproteinase domain-containing protein B</fullName>
    </recommendedName>
</protein>
<feature type="domain" description="Disintegrin" evidence="7">
    <location>
        <begin position="616"/>
        <end position="700"/>
    </location>
</feature>
<feature type="active site" evidence="4">
    <location>
        <position position="536"/>
    </location>
</feature>
<dbReference type="Gene3D" id="3.40.390.10">
    <property type="entry name" value="Collagenase (Catalytic Domain)"/>
    <property type="match status" value="1"/>
</dbReference>
<evidence type="ECO:0000259" key="8">
    <source>
        <dbReference type="PROSITE" id="PS50215"/>
    </source>
</evidence>
<keyword evidence="4" id="KW-0862">Zinc</keyword>
<evidence type="ECO:0000256" key="5">
    <source>
        <dbReference type="SAM" id="MobiDB-lite"/>
    </source>
</evidence>
<dbReference type="GeneID" id="93647566"/>
<feature type="region of interest" description="Disordered" evidence="5">
    <location>
        <begin position="256"/>
        <end position="308"/>
    </location>
</feature>
<dbReference type="EMBL" id="LTDL01000042">
    <property type="protein sequence ID" value="OAG29077.1"/>
    <property type="molecule type" value="Genomic_DNA"/>
</dbReference>
<dbReference type="PROSITE" id="PS50214">
    <property type="entry name" value="DISINTEGRIN_2"/>
    <property type="match status" value="1"/>
</dbReference>
<feature type="binding site" evidence="4">
    <location>
        <position position="545"/>
    </location>
    <ligand>
        <name>Zn(2+)</name>
        <dbReference type="ChEBI" id="CHEBI:29105"/>
        <note>catalytic</note>
    </ligand>
</feature>
<feature type="binding site" evidence="4">
    <location>
        <position position="539"/>
    </location>
    <ligand>
        <name>Zn(2+)</name>
        <dbReference type="ChEBI" id="CHEBI:29105"/>
        <note>catalytic</note>
    </ligand>
</feature>
<feature type="domain" description="Peptidase M12B" evidence="8">
    <location>
        <begin position="406"/>
        <end position="595"/>
    </location>
</feature>
<comment type="function">
    <text evidence="2">Probable zinc protease.</text>
</comment>
<dbReference type="InterPro" id="IPR036436">
    <property type="entry name" value="Disintegrin_dom_sf"/>
</dbReference>
<dbReference type="AlphaFoldDB" id="A0A177EAW1"/>
<accession>A0A177EAW1</accession>
<comment type="caution">
    <text evidence="9">The sequence shown here is derived from an EMBL/GenBank/DDBJ whole genome shotgun (WGS) entry which is preliminary data.</text>
</comment>
<dbReference type="Pfam" id="PF00200">
    <property type="entry name" value="Disintegrin"/>
    <property type="match status" value="1"/>
</dbReference>
<evidence type="ECO:0000259" key="7">
    <source>
        <dbReference type="PROSITE" id="PS50214"/>
    </source>
</evidence>
<dbReference type="SUPFAM" id="SSF55486">
    <property type="entry name" value="Metalloproteases ('zincins'), catalytic domain"/>
    <property type="match status" value="1"/>
</dbReference>
<name>A0A177EAW1_9MICR</name>
<evidence type="ECO:0000256" key="4">
    <source>
        <dbReference type="PROSITE-ProRule" id="PRU00276"/>
    </source>
</evidence>
<dbReference type="Pfam" id="PF13688">
    <property type="entry name" value="Reprolysin_5"/>
    <property type="match status" value="1"/>
</dbReference>
<dbReference type="InterPro" id="IPR001762">
    <property type="entry name" value="Disintegrin_dom"/>
</dbReference>
<organism evidence="9 10">
    <name type="scientific">Nematocida displodere</name>
    <dbReference type="NCBI Taxonomy" id="1805483"/>
    <lineage>
        <taxon>Eukaryota</taxon>
        <taxon>Fungi</taxon>
        <taxon>Fungi incertae sedis</taxon>
        <taxon>Microsporidia</taxon>
        <taxon>Nematocida</taxon>
    </lineage>
</organism>
<dbReference type="VEuPathDB" id="MicrosporidiaDB:NEDG_01216"/>
<feature type="compositionally biased region" description="Basic and acidic residues" evidence="5">
    <location>
        <begin position="297"/>
        <end position="308"/>
    </location>
</feature>
<evidence type="ECO:0000313" key="10">
    <source>
        <dbReference type="Proteomes" id="UP000185944"/>
    </source>
</evidence>